<dbReference type="GO" id="GO:0005634">
    <property type="term" value="C:nucleus"/>
    <property type="evidence" value="ECO:0007669"/>
    <property type="project" value="TreeGrafter"/>
</dbReference>
<feature type="domain" description="RRM" evidence="6">
    <location>
        <begin position="125"/>
        <end position="208"/>
    </location>
</feature>
<evidence type="ECO:0000256" key="3">
    <source>
        <dbReference type="ARBA" id="ARBA00022884"/>
    </source>
</evidence>
<evidence type="ECO:0000313" key="8">
    <source>
        <dbReference type="Proteomes" id="UP000291000"/>
    </source>
</evidence>
<dbReference type="Gene3D" id="3.30.70.330">
    <property type="match status" value="1"/>
</dbReference>
<dbReference type="Bgee" id="ENSCHIG00000013987">
    <property type="expression patterns" value="Expressed in longissimus thoracis muscle"/>
</dbReference>
<dbReference type="OMA" id="QAEGPPW"/>
<comment type="subcellular location">
    <subcellularLocation>
        <location evidence="1">Cytoplasm</location>
    </subcellularLocation>
</comment>
<dbReference type="PROSITE" id="PS50102">
    <property type="entry name" value="RRM"/>
    <property type="match status" value="1"/>
</dbReference>
<gene>
    <name evidence="7" type="primary">PABPN1L</name>
</gene>
<accession>A0A452EIZ1</accession>
<dbReference type="GO" id="GO:0000288">
    <property type="term" value="P:nuclear-transcribed mRNA catabolic process, deadenylation-dependent decay"/>
    <property type="evidence" value="ECO:0007669"/>
    <property type="project" value="TreeGrafter"/>
</dbReference>
<dbReference type="SMART" id="SM00360">
    <property type="entry name" value="RRM"/>
    <property type="match status" value="1"/>
</dbReference>
<keyword evidence="2" id="KW-0963">Cytoplasm</keyword>
<dbReference type="GO" id="GO:0008143">
    <property type="term" value="F:poly(A) binding"/>
    <property type="evidence" value="ECO:0007669"/>
    <property type="project" value="TreeGrafter"/>
</dbReference>
<dbReference type="InterPro" id="IPR012677">
    <property type="entry name" value="Nucleotide-bd_a/b_plait_sf"/>
</dbReference>
<evidence type="ECO:0000313" key="7">
    <source>
        <dbReference type="Ensembl" id="ENSCHIP00000012074.1"/>
    </source>
</evidence>
<reference evidence="7 8" key="1">
    <citation type="submission" date="2016-04" db="EMBL/GenBank/DDBJ databases">
        <title>Polished mammalian reference genomes with single-molecule sequencing and chromosome conformation capture applied to the Capra hircus genome.</title>
        <authorList>
            <person name="Bickhart D.M."/>
            <person name="Koren S."/>
            <person name="Rosen B."/>
            <person name="Hastie A."/>
            <person name="Liachko I."/>
            <person name="Sullivan S.T."/>
            <person name="Burton J."/>
            <person name="Sayre B.L."/>
            <person name="Huson H.J."/>
            <person name="Lee J."/>
            <person name="Lam E."/>
            <person name="Kelley C.M."/>
            <person name="Hutchison J.L."/>
            <person name="Zhou Y."/>
            <person name="Sun J."/>
            <person name="Crisa A."/>
            <person name="Schwartz J.C."/>
            <person name="Hammond J.A."/>
            <person name="Schroeder S.G."/>
            <person name="Liu G.E."/>
            <person name="Dunham M."/>
            <person name="Shendure J."/>
            <person name="Sonstegard T.S."/>
            <person name="Phillippy A.M."/>
            <person name="Van Tassell C.P."/>
            <person name="Smith T.P."/>
        </authorList>
    </citation>
    <scope>NUCLEOTIDE SEQUENCE [LARGE SCALE GENOMIC DNA]</scope>
</reference>
<proteinExistence type="predicted"/>
<reference evidence="7" key="2">
    <citation type="submission" date="2025-08" db="UniProtKB">
        <authorList>
            <consortium name="Ensembl"/>
        </authorList>
    </citation>
    <scope>IDENTIFICATION</scope>
</reference>
<dbReference type="Ensembl" id="ENSCHIT00000019864.1">
    <property type="protein sequence ID" value="ENSCHIP00000012074.1"/>
    <property type="gene ID" value="ENSCHIG00000013987.1"/>
</dbReference>
<dbReference type="PANTHER" id="PTHR23236">
    <property type="entry name" value="EUKARYOTIC TRANSLATION INITIATION FACTOR 4B/4H"/>
    <property type="match status" value="1"/>
</dbReference>
<dbReference type="Pfam" id="PF00076">
    <property type="entry name" value="RRM_1"/>
    <property type="match status" value="1"/>
</dbReference>
<protein>
    <submittedName>
        <fullName evidence="7">PABPN1 like, cytoplasmic</fullName>
    </submittedName>
</protein>
<sequence>MWPFLSRALFPPPTEAWLQRASSDPEAQGWGAWSPAEKTHLGPGADDEEDAGFLLSLLEREGLAECPVPDQELEAIRLKLWAMEQAQGPELPRVQDLDEGEEAAGALLARQLLSPKTGRSQQARLTAVLGHGPESSVVDYGGTAQELEAYFNHCGEIHRVTILCDKFSGHPKGYAYIEFATESSAQAAVELDKSIFRGRVIKVLPKRTNLPGISSTDRGGLRGHPGARVGSLPHSSLQGGARFRPRGRSRWGGNLLGRGGARISPWFSPY</sequence>
<keyword evidence="8" id="KW-1185">Reference proteome</keyword>
<feature type="region of interest" description="Disordered" evidence="5">
    <location>
        <begin position="212"/>
        <end position="248"/>
    </location>
</feature>
<dbReference type="SUPFAM" id="SSF54928">
    <property type="entry name" value="RNA-binding domain, RBD"/>
    <property type="match status" value="1"/>
</dbReference>
<name>A0A452EIZ1_CAPHI</name>
<reference evidence="7" key="3">
    <citation type="submission" date="2025-09" db="UniProtKB">
        <authorList>
            <consortium name="Ensembl"/>
        </authorList>
    </citation>
    <scope>IDENTIFICATION</scope>
</reference>
<dbReference type="PANTHER" id="PTHR23236:SF27">
    <property type="entry name" value="EMBRYONIC POLYADENYLATE-BINDING PROTEIN 2"/>
    <property type="match status" value="1"/>
</dbReference>
<evidence type="ECO:0000256" key="5">
    <source>
        <dbReference type="SAM" id="MobiDB-lite"/>
    </source>
</evidence>
<evidence type="ECO:0000256" key="4">
    <source>
        <dbReference type="PROSITE-ProRule" id="PRU00176"/>
    </source>
</evidence>
<dbReference type="EMBL" id="LWLT01000020">
    <property type="status" value="NOT_ANNOTATED_CDS"/>
    <property type="molecule type" value="Genomic_DNA"/>
</dbReference>
<evidence type="ECO:0000259" key="6">
    <source>
        <dbReference type="PROSITE" id="PS50102"/>
    </source>
</evidence>
<dbReference type="InterPro" id="IPR035979">
    <property type="entry name" value="RBD_domain_sf"/>
</dbReference>
<dbReference type="GO" id="GO:0005737">
    <property type="term" value="C:cytoplasm"/>
    <property type="evidence" value="ECO:0007669"/>
    <property type="project" value="UniProtKB-SubCell"/>
</dbReference>
<dbReference type="GeneTree" id="ENSGT00940000161325"/>
<dbReference type="AlphaFoldDB" id="A0A452EIZ1"/>
<keyword evidence="3 4" id="KW-0694">RNA-binding</keyword>
<evidence type="ECO:0000256" key="1">
    <source>
        <dbReference type="ARBA" id="ARBA00004496"/>
    </source>
</evidence>
<dbReference type="Proteomes" id="UP000291000">
    <property type="component" value="Chromosome 18"/>
</dbReference>
<feature type="region of interest" description="Disordered" evidence="5">
    <location>
        <begin position="20"/>
        <end position="47"/>
    </location>
</feature>
<evidence type="ECO:0000256" key="2">
    <source>
        <dbReference type="ARBA" id="ARBA00022490"/>
    </source>
</evidence>
<organism evidence="7 8">
    <name type="scientific">Capra hircus</name>
    <name type="common">Goat</name>
    <dbReference type="NCBI Taxonomy" id="9925"/>
    <lineage>
        <taxon>Eukaryota</taxon>
        <taxon>Metazoa</taxon>
        <taxon>Chordata</taxon>
        <taxon>Craniata</taxon>
        <taxon>Vertebrata</taxon>
        <taxon>Euteleostomi</taxon>
        <taxon>Mammalia</taxon>
        <taxon>Eutheria</taxon>
        <taxon>Laurasiatheria</taxon>
        <taxon>Artiodactyla</taxon>
        <taxon>Ruminantia</taxon>
        <taxon>Pecora</taxon>
        <taxon>Bovidae</taxon>
        <taxon>Caprinae</taxon>
        <taxon>Capra</taxon>
    </lineage>
</organism>
<dbReference type="InterPro" id="IPR000504">
    <property type="entry name" value="RRM_dom"/>
</dbReference>